<dbReference type="SMART" id="SM00014">
    <property type="entry name" value="acidPPc"/>
    <property type="match status" value="1"/>
</dbReference>
<dbReference type="InterPro" id="IPR036938">
    <property type="entry name" value="PAP2/HPO_sf"/>
</dbReference>
<dbReference type="InterPro" id="IPR000326">
    <property type="entry name" value="PAP2/HPO"/>
</dbReference>
<feature type="region of interest" description="Disordered" evidence="1">
    <location>
        <begin position="1"/>
        <end position="25"/>
    </location>
</feature>
<feature type="compositionally biased region" description="Pro residues" evidence="1">
    <location>
        <begin position="7"/>
        <end position="24"/>
    </location>
</feature>
<feature type="domain" description="Phosphatidic acid phosphatase type 2/haloperoxidase" evidence="3">
    <location>
        <begin position="89"/>
        <end position="226"/>
    </location>
</feature>
<proteinExistence type="predicted"/>
<feature type="transmembrane region" description="Helical" evidence="2">
    <location>
        <begin position="207"/>
        <end position="229"/>
    </location>
</feature>
<name>A0A7C8ZZD5_OPUST</name>
<organism evidence="4">
    <name type="scientific">Opuntia streptacantha</name>
    <name type="common">Prickly pear cactus</name>
    <name type="synonym">Opuntia cardona</name>
    <dbReference type="NCBI Taxonomy" id="393608"/>
    <lineage>
        <taxon>Eukaryota</taxon>
        <taxon>Viridiplantae</taxon>
        <taxon>Streptophyta</taxon>
        <taxon>Embryophyta</taxon>
        <taxon>Tracheophyta</taxon>
        <taxon>Spermatophyta</taxon>
        <taxon>Magnoliopsida</taxon>
        <taxon>eudicotyledons</taxon>
        <taxon>Gunneridae</taxon>
        <taxon>Pentapetalae</taxon>
        <taxon>Caryophyllales</taxon>
        <taxon>Cactineae</taxon>
        <taxon>Cactaceae</taxon>
        <taxon>Opuntioideae</taxon>
        <taxon>Opuntia</taxon>
    </lineage>
</organism>
<evidence type="ECO:0000313" key="4">
    <source>
        <dbReference type="EMBL" id="MBA4653435.1"/>
    </source>
</evidence>
<dbReference type="GO" id="GO:0042392">
    <property type="term" value="F:sphingosine-1-phosphate phosphatase activity"/>
    <property type="evidence" value="ECO:0007669"/>
    <property type="project" value="TreeGrafter"/>
</dbReference>
<feature type="transmembrane region" description="Helical" evidence="2">
    <location>
        <begin position="88"/>
        <end position="110"/>
    </location>
</feature>
<reference evidence="4" key="2">
    <citation type="submission" date="2020-07" db="EMBL/GenBank/DDBJ databases">
        <authorList>
            <person name="Vera ALvarez R."/>
            <person name="Arias-Moreno D.M."/>
            <person name="Jimenez-Jacinto V."/>
            <person name="Jimenez-Bremont J.F."/>
            <person name="Swaminathan K."/>
            <person name="Moose S.P."/>
            <person name="Guerrero-Gonzalez M.L."/>
            <person name="Marino-Ramirez L."/>
            <person name="Landsman D."/>
            <person name="Rodriguez-Kessler M."/>
            <person name="Delgado-Sanchez P."/>
        </authorList>
    </citation>
    <scope>NUCLEOTIDE SEQUENCE</scope>
    <source>
        <tissue evidence="4">Cladode</tissue>
    </source>
</reference>
<dbReference type="EMBL" id="GISG01179126">
    <property type="protein sequence ID" value="MBA4653435.1"/>
    <property type="molecule type" value="Transcribed_RNA"/>
</dbReference>
<accession>A0A7C8ZZD5</accession>
<dbReference type="PANTHER" id="PTHR14969:SF13">
    <property type="entry name" value="AT30094P"/>
    <property type="match status" value="1"/>
</dbReference>
<dbReference type="Pfam" id="PF01569">
    <property type="entry name" value="PAP2"/>
    <property type="match status" value="1"/>
</dbReference>
<evidence type="ECO:0000256" key="1">
    <source>
        <dbReference type="SAM" id="MobiDB-lite"/>
    </source>
</evidence>
<dbReference type="AlphaFoldDB" id="A0A7C8ZZD5"/>
<dbReference type="PANTHER" id="PTHR14969">
    <property type="entry name" value="SPHINGOSINE-1-PHOSPHATE PHOSPHOHYDROLASE"/>
    <property type="match status" value="1"/>
</dbReference>
<keyword evidence="2" id="KW-0472">Membrane</keyword>
<feature type="transmembrane region" description="Helical" evidence="2">
    <location>
        <begin position="181"/>
        <end position="201"/>
    </location>
</feature>
<reference evidence="4" key="1">
    <citation type="journal article" date="2013" name="J. Plant Res.">
        <title>Effect of fungi and light on seed germination of three Opuntia species from semiarid lands of central Mexico.</title>
        <authorList>
            <person name="Delgado-Sanchez P."/>
            <person name="Jimenez-Bremont J.F."/>
            <person name="Guerrero-Gonzalez Mde L."/>
            <person name="Flores J."/>
        </authorList>
    </citation>
    <scope>NUCLEOTIDE SEQUENCE</scope>
    <source>
        <tissue evidence="4">Cladode</tissue>
    </source>
</reference>
<protein>
    <recommendedName>
        <fullName evidence="3">Phosphatidic acid phosphatase type 2/haloperoxidase domain-containing protein</fullName>
    </recommendedName>
</protein>
<keyword evidence="2" id="KW-0812">Transmembrane</keyword>
<sequence>MADKPRPSPPEQPQPQLPPTPPPSSFLSHIAHLDTDWSSRIHALSEPLIPRAALKLLEISGDGRLWFPITIGLLLSPLSLHSPNLYTFSLRLLLGLIVDIAVVGTTKHLVRRRRPDYNKEMGLTFAVDHWSFPSGHASRVCFVAALSCLSLSAINEGLDQLKLRKGEIVDQWIGNRDSGNVVWVFGVLVLFWSIVTSISRVLLGRHFVFDVVVGACLGVANGLFVYHFLKF</sequence>
<evidence type="ECO:0000259" key="3">
    <source>
        <dbReference type="SMART" id="SM00014"/>
    </source>
</evidence>
<evidence type="ECO:0000256" key="2">
    <source>
        <dbReference type="SAM" id="Phobius"/>
    </source>
</evidence>
<keyword evidence="2" id="KW-1133">Transmembrane helix</keyword>
<dbReference type="SUPFAM" id="SSF48317">
    <property type="entry name" value="Acid phosphatase/Vanadium-dependent haloperoxidase"/>
    <property type="match status" value="1"/>
</dbReference>
<dbReference type="Gene3D" id="1.20.144.10">
    <property type="entry name" value="Phosphatidic acid phosphatase type 2/haloperoxidase"/>
    <property type="match status" value="1"/>
</dbReference>